<name>A0A0J1B6V7_RHOIS</name>
<comment type="caution">
    <text evidence="3">The sequence shown here is derived from an EMBL/GenBank/DDBJ whole genome shotgun (WGS) entry which is preliminary data.</text>
</comment>
<dbReference type="RefSeq" id="WP_047816674.1">
    <property type="nucleotide sequence ID" value="NZ_LECT01000044.1"/>
</dbReference>
<protein>
    <recommendedName>
        <fullName evidence="2">DUF6876 domain-containing protein</fullName>
    </recommendedName>
</protein>
<dbReference type="EMBL" id="LECT01000044">
    <property type="protein sequence ID" value="KLU02216.1"/>
    <property type="molecule type" value="Genomic_DNA"/>
</dbReference>
<evidence type="ECO:0000313" key="4">
    <source>
        <dbReference type="Proteomes" id="UP000036367"/>
    </source>
</evidence>
<accession>A0A0J1B6V7</accession>
<feature type="domain" description="DUF6876" evidence="2">
    <location>
        <begin position="22"/>
        <end position="147"/>
    </location>
</feature>
<gene>
    <name evidence="3" type="ORF">RISK_005282</name>
</gene>
<dbReference type="AlphaFoldDB" id="A0A0J1B6V7"/>
<feature type="region of interest" description="Disordered" evidence="1">
    <location>
        <begin position="1"/>
        <end position="25"/>
    </location>
</feature>
<feature type="compositionally biased region" description="Polar residues" evidence="1">
    <location>
        <begin position="1"/>
        <end position="10"/>
    </location>
</feature>
<dbReference type="STRING" id="595434.RISK_005282"/>
<dbReference type="PATRIC" id="fig|595434.4.peg.5018"/>
<organism evidence="3 4">
    <name type="scientific">Rhodopirellula islandica</name>
    <dbReference type="NCBI Taxonomy" id="595434"/>
    <lineage>
        <taxon>Bacteria</taxon>
        <taxon>Pseudomonadati</taxon>
        <taxon>Planctomycetota</taxon>
        <taxon>Planctomycetia</taxon>
        <taxon>Pirellulales</taxon>
        <taxon>Pirellulaceae</taxon>
        <taxon>Rhodopirellula</taxon>
    </lineage>
</organism>
<proteinExistence type="predicted"/>
<dbReference type="OrthoDB" id="1255124at2"/>
<dbReference type="InterPro" id="IPR049241">
    <property type="entry name" value="DUF6876"/>
</dbReference>
<keyword evidence="4" id="KW-1185">Reference proteome</keyword>
<dbReference type="Proteomes" id="UP000036367">
    <property type="component" value="Unassembled WGS sequence"/>
</dbReference>
<dbReference type="Pfam" id="PF21781">
    <property type="entry name" value="DUF6876"/>
    <property type="match status" value="1"/>
</dbReference>
<reference evidence="3" key="1">
    <citation type="submission" date="2015-05" db="EMBL/GenBank/DDBJ databases">
        <title>Permanent draft genome of Rhodopirellula islandicus K833.</title>
        <authorList>
            <person name="Kizina J."/>
            <person name="Richter M."/>
            <person name="Glockner F.O."/>
            <person name="Harder J."/>
        </authorList>
    </citation>
    <scope>NUCLEOTIDE SEQUENCE [LARGE SCALE GENOMIC DNA]</scope>
    <source>
        <strain evidence="3">K833</strain>
    </source>
</reference>
<evidence type="ECO:0000313" key="3">
    <source>
        <dbReference type="EMBL" id="KLU02216.1"/>
    </source>
</evidence>
<sequence>MNNNISTTNAERGDRKQNPLTSGDLRNFSGDLERFRYALNRNVIYTPGVQYVAEKGEAYWLIDAIASWIGSEPFNEAVAKDDRIGEMHFWTLRRIQGNAATLEAKADSPEKPFIVQDIEFTDFPLDKIDIWAGFDGKHWTLYLPSEH</sequence>
<evidence type="ECO:0000259" key="2">
    <source>
        <dbReference type="Pfam" id="PF21781"/>
    </source>
</evidence>
<evidence type="ECO:0000256" key="1">
    <source>
        <dbReference type="SAM" id="MobiDB-lite"/>
    </source>
</evidence>